<reference evidence="2" key="1">
    <citation type="submission" date="2024-03" db="EMBL/GenBank/DDBJ databases">
        <title>WGS assembly of Saponaria officinalis var. Norfolk2.</title>
        <authorList>
            <person name="Jenkins J."/>
            <person name="Shu S."/>
            <person name="Grimwood J."/>
            <person name="Barry K."/>
            <person name="Goodstein D."/>
            <person name="Schmutz J."/>
            <person name="Leebens-Mack J."/>
            <person name="Osbourn A."/>
        </authorList>
    </citation>
    <scope>NUCLEOTIDE SEQUENCE [LARGE SCALE GENOMIC DNA]</scope>
    <source>
        <strain evidence="2">JIC</strain>
    </source>
</reference>
<dbReference type="GO" id="GO:0005730">
    <property type="term" value="C:nucleolus"/>
    <property type="evidence" value="ECO:0007669"/>
    <property type="project" value="TreeGrafter"/>
</dbReference>
<accession>A0AAW1MVU6</accession>
<dbReference type="GO" id="GO:0003723">
    <property type="term" value="F:RNA binding"/>
    <property type="evidence" value="ECO:0007669"/>
    <property type="project" value="TreeGrafter"/>
</dbReference>
<protein>
    <recommendedName>
        <fullName evidence="1">Mvd1 C-terminal domain-containing protein</fullName>
    </recommendedName>
</protein>
<dbReference type="EMBL" id="JBDFQZ010000002">
    <property type="protein sequence ID" value="KAK9750281.1"/>
    <property type="molecule type" value="Genomic_DNA"/>
</dbReference>
<keyword evidence="3" id="KW-1185">Reference proteome</keyword>
<dbReference type="InterPro" id="IPR036554">
    <property type="entry name" value="GHMP_kinase_C_sf"/>
</dbReference>
<feature type="domain" description="Mvd1 C-terminal" evidence="1">
    <location>
        <begin position="17"/>
        <end position="44"/>
    </location>
</feature>
<evidence type="ECO:0000313" key="3">
    <source>
        <dbReference type="Proteomes" id="UP001443914"/>
    </source>
</evidence>
<dbReference type="PANTHER" id="PTHR18034">
    <property type="entry name" value="CELL CYCLE CONTROL PROTEIN CWF22-RELATED"/>
    <property type="match status" value="1"/>
</dbReference>
<comment type="caution">
    <text evidence="2">The sequence shown here is derived from an EMBL/GenBank/DDBJ whole genome shotgun (WGS) entry which is preliminary data.</text>
</comment>
<dbReference type="Gene3D" id="3.30.70.890">
    <property type="entry name" value="GHMP kinase, C-terminal domain"/>
    <property type="match status" value="1"/>
</dbReference>
<dbReference type="Pfam" id="PF18376">
    <property type="entry name" value="MDD_C"/>
    <property type="match status" value="1"/>
</dbReference>
<organism evidence="2 3">
    <name type="scientific">Saponaria officinalis</name>
    <name type="common">Common soapwort</name>
    <name type="synonym">Lychnis saponaria</name>
    <dbReference type="NCBI Taxonomy" id="3572"/>
    <lineage>
        <taxon>Eukaryota</taxon>
        <taxon>Viridiplantae</taxon>
        <taxon>Streptophyta</taxon>
        <taxon>Embryophyta</taxon>
        <taxon>Tracheophyta</taxon>
        <taxon>Spermatophyta</taxon>
        <taxon>Magnoliopsida</taxon>
        <taxon>eudicotyledons</taxon>
        <taxon>Gunneridae</taxon>
        <taxon>Pentapetalae</taxon>
        <taxon>Caryophyllales</taxon>
        <taxon>Caryophyllaceae</taxon>
        <taxon>Caryophylleae</taxon>
        <taxon>Saponaria</taxon>
    </lineage>
</organism>
<proteinExistence type="predicted"/>
<dbReference type="GO" id="GO:0042274">
    <property type="term" value="P:ribosomal small subunit biogenesis"/>
    <property type="evidence" value="ECO:0007669"/>
    <property type="project" value="TreeGrafter"/>
</dbReference>
<name>A0AAW1MVU6_SAPOF</name>
<evidence type="ECO:0000313" key="2">
    <source>
        <dbReference type="EMBL" id="KAK9750281.1"/>
    </source>
</evidence>
<dbReference type="Proteomes" id="UP001443914">
    <property type="component" value="Unassembled WGS sequence"/>
</dbReference>
<sequence>MLIEQSKMNMKIIATKVSSWQKETSSTSGMREGVEASLLLKHKYCLWDQFRELESMSLLRSMHLAKFVADMLEGFSLSLAVLKVVDLVDVTHLTSKRIMHFRMLFEAISSTQIIVCGICSRGWPSPQS</sequence>
<dbReference type="InterPro" id="IPR041431">
    <property type="entry name" value="Mvd1_C"/>
</dbReference>
<dbReference type="PANTHER" id="PTHR18034:SF4">
    <property type="entry name" value="NUCLEOLAR MIF4G DOMAIN-CONTAINING PROTEIN 1"/>
    <property type="match status" value="1"/>
</dbReference>
<evidence type="ECO:0000259" key="1">
    <source>
        <dbReference type="Pfam" id="PF18376"/>
    </source>
</evidence>
<dbReference type="AlphaFoldDB" id="A0AAW1MVU6"/>
<dbReference type="InterPro" id="IPR050781">
    <property type="entry name" value="CWC22_splicing_factor"/>
</dbReference>
<gene>
    <name evidence="2" type="ORF">RND81_02G184000</name>
</gene>